<comment type="caution">
    <text evidence="1">The sequence shown here is derived from an EMBL/GenBank/DDBJ whole genome shotgun (WGS) entry which is preliminary data.</text>
</comment>
<accession>A0A834T355</accession>
<reference evidence="1" key="1">
    <citation type="submission" date="2020-09" db="EMBL/GenBank/DDBJ databases">
        <title>Genome-Enabled Discovery of Anthraquinone Biosynthesis in Senna tora.</title>
        <authorList>
            <person name="Kang S.-H."/>
            <person name="Pandey R.P."/>
            <person name="Lee C.-M."/>
            <person name="Sim J.-S."/>
            <person name="Jeong J.-T."/>
            <person name="Choi B.-S."/>
            <person name="Jung M."/>
            <person name="Ginzburg D."/>
            <person name="Zhao K."/>
            <person name="Won S.Y."/>
            <person name="Oh T.-J."/>
            <person name="Yu Y."/>
            <person name="Kim N.-H."/>
            <person name="Lee O.R."/>
            <person name="Lee T.-H."/>
            <person name="Bashyal P."/>
            <person name="Kim T.-S."/>
            <person name="Lee W.-H."/>
            <person name="Kawkins C."/>
            <person name="Kim C.-K."/>
            <person name="Kim J.S."/>
            <person name="Ahn B.O."/>
            <person name="Rhee S.Y."/>
            <person name="Sohng J.K."/>
        </authorList>
    </citation>
    <scope>NUCLEOTIDE SEQUENCE</scope>
    <source>
        <tissue evidence="1">Leaf</tissue>
    </source>
</reference>
<gene>
    <name evidence="1" type="ORF">G2W53_033933</name>
</gene>
<protein>
    <submittedName>
        <fullName evidence="1">Uncharacterized protein</fullName>
    </submittedName>
</protein>
<keyword evidence="2" id="KW-1185">Reference proteome</keyword>
<organism evidence="1 2">
    <name type="scientific">Senna tora</name>
    <dbReference type="NCBI Taxonomy" id="362788"/>
    <lineage>
        <taxon>Eukaryota</taxon>
        <taxon>Viridiplantae</taxon>
        <taxon>Streptophyta</taxon>
        <taxon>Embryophyta</taxon>
        <taxon>Tracheophyta</taxon>
        <taxon>Spermatophyta</taxon>
        <taxon>Magnoliopsida</taxon>
        <taxon>eudicotyledons</taxon>
        <taxon>Gunneridae</taxon>
        <taxon>Pentapetalae</taxon>
        <taxon>rosids</taxon>
        <taxon>fabids</taxon>
        <taxon>Fabales</taxon>
        <taxon>Fabaceae</taxon>
        <taxon>Caesalpinioideae</taxon>
        <taxon>Cassia clade</taxon>
        <taxon>Senna</taxon>
    </lineage>
</organism>
<dbReference type="Proteomes" id="UP000634136">
    <property type="component" value="Unassembled WGS sequence"/>
</dbReference>
<proteinExistence type="predicted"/>
<dbReference type="AlphaFoldDB" id="A0A834T355"/>
<sequence>MCLIRRAFDSFFYREFDENQWEEITQDLAMSFQWCSPSQLTSPPPHSSVAFSIRTVRSAALFRAVLCLCCAVRAGRSVHPQLLAIIHAPWPFCYVAGLFILHRCLPLVHLSFDPPPFFLLLQISTSLTLRGTASLVVRLFHRTASAVVRLEQCGAVNPLVQLVRGTTSLVVRLVRGIASAVVQLVRGTLLEGTIFSSSWKNFSLFSVCSSLNSPPLGSTSLHFLLENFISWLTTPFSSCCFLLSRFWALLLASFWSTEVDAPWWAAGRHLMSPLQRGSVSGVHEKAKVAVIDVMMDALGADRVYSVIGRRIVSRGYCDGTVTILVILGRH</sequence>
<name>A0A834T355_9FABA</name>
<dbReference type="EMBL" id="JAAIUW010000010">
    <property type="protein sequence ID" value="KAF7812957.1"/>
    <property type="molecule type" value="Genomic_DNA"/>
</dbReference>
<evidence type="ECO:0000313" key="2">
    <source>
        <dbReference type="Proteomes" id="UP000634136"/>
    </source>
</evidence>
<evidence type="ECO:0000313" key="1">
    <source>
        <dbReference type="EMBL" id="KAF7812957.1"/>
    </source>
</evidence>